<keyword evidence="7" id="KW-0282">Flagellum</keyword>
<evidence type="ECO:0000256" key="5">
    <source>
        <dbReference type="ARBA" id="ARBA00023186"/>
    </source>
</evidence>
<comment type="similarity">
    <text evidence="2 6">Belongs to the FliS family.</text>
</comment>
<proteinExistence type="inferred from homology"/>
<evidence type="ECO:0000256" key="6">
    <source>
        <dbReference type="PIRNR" id="PIRNR039090"/>
    </source>
</evidence>
<dbReference type="GO" id="GO:0071973">
    <property type="term" value="P:bacterial-type flagellum-dependent cell motility"/>
    <property type="evidence" value="ECO:0007669"/>
    <property type="project" value="TreeGrafter"/>
</dbReference>
<dbReference type="RefSeq" id="WP_210596893.1">
    <property type="nucleotide sequence ID" value="NZ_JAGKSQ010000003.1"/>
</dbReference>
<evidence type="ECO:0000256" key="3">
    <source>
        <dbReference type="ARBA" id="ARBA00022490"/>
    </source>
</evidence>
<dbReference type="PANTHER" id="PTHR34773:SF1">
    <property type="entry name" value="FLAGELLAR SECRETION CHAPERONE FLIS"/>
    <property type="match status" value="1"/>
</dbReference>
<protein>
    <recommendedName>
        <fullName evidence="6">Flagellar secretion chaperone FliS</fullName>
    </recommendedName>
</protein>
<keyword evidence="7" id="KW-0969">Cilium</keyword>
<dbReference type="InterPro" id="IPR003713">
    <property type="entry name" value="FliS"/>
</dbReference>
<accession>A0A940WVP8</accession>
<evidence type="ECO:0000313" key="7">
    <source>
        <dbReference type="EMBL" id="MBP3951198.1"/>
    </source>
</evidence>
<comment type="subcellular location">
    <subcellularLocation>
        <location evidence="1 6">Cytoplasm</location>
        <location evidence="1 6">Cytosol</location>
    </subcellularLocation>
</comment>
<dbReference type="GO" id="GO:0005829">
    <property type="term" value="C:cytosol"/>
    <property type="evidence" value="ECO:0007669"/>
    <property type="project" value="UniProtKB-SubCell"/>
</dbReference>
<dbReference type="AlphaFoldDB" id="A0A940WVP8"/>
<keyword evidence="4 6" id="KW-1005">Bacterial flagellum biogenesis</keyword>
<dbReference type="Proteomes" id="UP000678228">
    <property type="component" value="Unassembled WGS sequence"/>
</dbReference>
<dbReference type="Gene3D" id="1.20.120.340">
    <property type="entry name" value="Flagellar protein FliS"/>
    <property type="match status" value="1"/>
</dbReference>
<evidence type="ECO:0000256" key="2">
    <source>
        <dbReference type="ARBA" id="ARBA00008787"/>
    </source>
</evidence>
<sequence length="142" mass="16196">MTAFLTKEALHQKSSQELTALLYEACINNLEEAITLINNKDFLTANEKMQKAGDIIHRLGAGINYEAGIIADQLEQVYNYIADKIIEANFKKDPSILQEVMNLLLTIMSSWNEAMKMKRDMQASTVKLKTRAYETNSIYEKE</sequence>
<comment type="caution">
    <text evidence="7">The sequence shown here is derived from an EMBL/GenBank/DDBJ whole genome shotgun (WGS) entry which is preliminary data.</text>
</comment>
<evidence type="ECO:0000256" key="1">
    <source>
        <dbReference type="ARBA" id="ARBA00004514"/>
    </source>
</evidence>
<evidence type="ECO:0000256" key="4">
    <source>
        <dbReference type="ARBA" id="ARBA00022795"/>
    </source>
</evidence>
<dbReference type="PANTHER" id="PTHR34773">
    <property type="entry name" value="FLAGELLAR SECRETION CHAPERONE FLIS"/>
    <property type="match status" value="1"/>
</dbReference>
<dbReference type="CDD" id="cd16098">
    <property type="entry name" value="FliS"/>
    <property type="match status" value="1"/>
</dbReference>
<dbReference type="PIRSF" id="PIRSF039090">
    <property type="entry name" value="Flis"/>
    <property type="match status" value="1"/>
</dbReference>
<evidence type="ECO:0000313" key="8">
    <source>
        <dbReference type="Proteomes" id="UP000678228"/>
    </source>
</evidence>
<keyword evidence="3 6" id="KW-0963">Cytoplasm</keyword>
<dbReference type="NCBIfam" id="TIGR00208">
    <property type="entry name" value="fliS"/>
    <property type="match status" value="1"/>
</dbReference>
<keyword evidence="8" id="KW-1185">Reference proteome</keyword>
<dbReference type="GO" id="GO:0044780">
    <property type="term" value="P:bacterial-type flagellum assembly"/>
    <property type="evidence" value="ECO:0007669"/>
    <property type="project" value="InterPro"/>
</dbReference>
<keyword evidence="7" id="KW-0966">Cell projection</keyword>
<dbReference type="InterPro" id="IPR036584">
    <property type="entry name" value="FliS_sf"/>
</dbReference>
<reference evidence="7" key="1">
    <citation type="submission" date="2021-03" db="EMBL/GenBank/DDBJ databases">
        <title>Bacillus suaedae sp. nov., isolated from Suaeda aralocaspica.</title>
        <authorList>
            <person name="Lei R.F.R."/>
        </authorList>
    </citation>
    <scope>NUCLEOTIDE SEQUENCE</scope>
    <source>
        <strain evidence="7">YZJH907-2</strain>
    </source>
</reference>
<gene>
    <name evidence="7" type="primary">fliS</name>
    <name evidence="7" type="ORF">J7W16_08620</name>
</gene>
<keyword evidence="5" id="KW-0143">Chaperone</keyword>
<organism evidence="7 8">
    <name type="scientific">Halalkalibacter suaedae</name>
    <dbReference type="NCBI Taxonomy" id="2822140"/>
    <lineage>
        <taxon>Bacteria</taxon>
        <taxon>Bacillati</taxon>
        <taxon>Bacillota</taxon>
        <taxon>Bacilli</taxon>
        <taxon>Bacillales</taxon>
        <taxon>Bacillaceae</taxon>
        <taxon>Halalkalibacter</taxon>
    </lineage>
</organism>
<name>A0A940WVP8_9BACI</name>
<dbReference type="Pfam" id="PF02561">
    <property type="entry name" value="FliS"/>
    <property type="match status" value="1"/>
</dbReference>
<dbReference type="EMBL" id="JAGKSQ010000003">
    <property type="protein sequence ID" value="MBP3951198.1"/>
    <property type="molecule type" value="Genomic_DNA"/>
</dbReference>
<dbReference type="SUPFAM" id="SSF101116">
    <property type="entry name" value="Flagellar export chaperone FliS"/>
    <property type="match status" value="1"/>
</dbReference>